<name>A0A068NK76_FIMGI</name>
<dbReference type="STRING" id="661478.OP10G_0533"/>
<dbReference type="AlphaFoldDB" id="A0A068NK76"/>
<accession>A0A068NK76</accession>
<dbReference type="Proteomes" id="UP000027982">
    <property type="component" value="Chromosome"/>
</dbReference>
<evidence type="ECO:0000313" key="3">
    <source>
        <dbReference type="Proteomes" id="UP000027982"/>
    </source>
</evidence>
<dbReference type="KEGG" id="fgi:OP10G_0533"/>
<reference evidence="2 3" key="1">
    <citation type="journal article" date="2014" name="PLoS ONE">
        <title>The first complete genome sequence of the class fimbriimonadia in the phylum armatimonadetes.</title>
        <authorList>
            <person name="Hu Z.Y."/>
            <person name="Wang Y.Z."/>
            <person name="Im W.T."/>
            <person name="Wang S.Y."/>
            <person name="Zhao G.P."/>
            <person name="Zheng H.J."/>
            <person name="Quan Z.X."/>
        </authorList>
    </citation>
    <scope>NUCLEOTIDE SEQUENCE [LARGE SCALE GENOMIC DNA]</scope>
    <source>
        <strain evidence="2">Gsoil 348</strain>
    </source>
</reference>
<dbReference type="EMBL" id="CP007139">
    <property type="protein sequence ID" value="AIE83901.1"/>
    <property type="molecule type" value="Genomic_DNA"/>
</dbReference>
<evidence type="ECO:0000313" key="2">
    <source>
        <dbReference type="EMBL" id="AIE83901.1"/>
    </source>
</evidence>
<protein>
    <submittedName>
        <fullName evidence="2">Uncharacterized protein</fullName>
    </submittedName>
</protein>
<keyword evidence="3" id="KW-1185">Reference proteome</keyword>
<dbReference type="HOGENOM" id="CLU_2751893_0_0_0"/>
<gene>
    <name evidence="2" type="ORF">OP10G_0533</name>
</gene>
<evidence type="ECO:0000256" key="1">
    <source>
        <dbReference type="SAM" id="MobiDB-lite"/>
    </source>
</evidence>
<sequence length="70" mass="7456">MIRSIGSPPVNPNDPSRRALWRVPFLRGFPSKSGKGIARPMGGPCPTARREGSPILSRSAFPSELPTANG</sequence>
<proteinExistence type="predicted"/>
<organism evidence="2 3">
    <name type="scientific">Fimbriimonas ginsengisoli Gsoil 348</name>
    <dbReference type="NCBI Taxonomy" id="661478"/>
    <lineage>
        <taxon>Bacteria</taxon>
        <taxon>Bacillati</taxon>
        <taxon>Armatimonadota</taxon>
        <taxon>Fimbriimonadia</taxon>
        <taxon>Fimbriimonadales</taxon>
        <taxon>Fimbriimonadaceae</taxon>
        <taxon>Fimbriimonas</taxon>
    </lineage>
</organism>
<feature type="region of interest" description="Disordered" evidence="1">
    <location>
        <begin position="31"/>
        <end position="70"/>
    </location>
</feature>